<reference evidence="8" key="1">
    <citation type="journal article" date="2021" name="PeerJ">
        <title>Extensive microbial diversity within the chicken gut microbiome revealed by metagenomics and culture.</title>
        <authorList>
            <person name="Gilroy R."/>
            <person name="Ravi A."/>
            <person name="Getino M."/>
            <person name="Pursley I."/>
            <person name="Horton D.L."/>
            <person name="Alikhan N.F."/>
            <person name="Baker D."/>
            <person name="Gharbi K."/>
            <person name="Hall N."/>
            <person name="Watson M."/>
            <person name="Adriaenssens E.M."/>
            <person name="Foster-Nyarko E."/>
            <person name="Jarju S."/>
            <person name="Secka A."/>
            <person name="Antonio M."/>
            <person name="Oren A."/>
            <person name="Chaudhuri R.R."/>
            <person name="La Ragione R."/>
            <person name="Hildebrand F."/>
            <person name="Pallen M.J."/>
        </authorList>
    </citation>
    <scope>NUCLEOTIDE SEQUENCE</scope>
    <source>
        <strain evidence="8">CHK187-11901</strain>
    </source>
</reference>
<dbReference type="PANTHER" id="PTHR24960">
    <property type="entry name" value="PHOTOSYSTEM I IRON-SULFUR CENTER-RELATED"/>
    <property type="match status" value="1"/>
</dbReference>
<sequence>MEEAMLFYFTATGNSLYVAKQLDPRCISIAQAIHDELRAYEDRQIGIVCPVHVQRMPELVAAFLRNARFDTAYFYIILTYGSRYGNAPRQACDLAQSLGIRPAYVNVVWMADNFLPEADIEEETAADKQTDAQIAAIQEDLHHSRRFIAPEDDRGRRFSRLFSKLAKNGPGLYHINEDCIGCGICQKICPMDRFTIQDQKSKYDPNGCIGCMACIHACPMIAIRLNTTERNHNARYRNEHISLCEIIDANDQHRCTKKKRGKHNEHDQTE</sequence>
<evidence type="ECO:0000259" key="7">
    <source>
        <dbReference type="PROSITE" id="PS51379"/>
    </source>
</evidence>
<comment type="caution">
    <text evidence="8">The sequence shown here is derived from an EMBL/GenBank/DDBJ whole genome shotgun (WGS) entry which is preliminary data.</text>
</comment>
<feature type="domain" description="4Fe-4S ferredoxin-type" evidence="7">
    <location>
        <begin position="171"/>
        <end position="199"/>
    </location>
</feature>
<dbReference type="AlphaFoldDB" id="A0A9D2SUX7"/>
<evidence type="ECO:0000313" key="9">
    <source>
        <dbReference type="Proteomes" id="UP000823896"/>
    </source>
</evidence>
<name>A0A9D2SUX7_9FIRM</name>
<dbReference type="InterPro" id="IPR050157">
    <property type="entry name" value="PSI_iron-sulfur_center"/>
</dbReference>
<evidence type="ECO:0000256" key="1">
    <source>
        <dbReference type="ARBA" id="ARBA00001966"/>
    </source>
</evidence>
<dbReference type="Gene3D" id="3.30.70.20">
    <property type="match status" value="1"/>
</dbReference>
<dbReference type="Pfam" id="PF13237">
    <property type="entry name" value="Fer4_10"/>
    <property type="match status" value="1"/>
</dbReference>
<evidence type="ECO:0000256" key="4">
    <source>
        <dbReference type="ARBA" id="ARBA00022723"/>
    </source>
</evidence>
<evidence type="ECO:0000313" key="8">
    <source>
        <dbReference type="EMBL" id="HJC36117.1"/>
    </source>
</evidence>
<keyword evidence="5" id="KW-0408">Iron</keyword>
<evidence type="ECO:0000256" key="5">
    <source>
        <dbReference type="ARBA" id="ARBA00023004"/>
    </source>
</evidence>
<dbReference type="NCBIfam" id="NF038196">
    <property type="entry name" value="ferrodoxin_EFR1"/>
    <property type="match status" value="1"/>
</dbReference>
<dbReference type="Proteomes" id="UP000823896">
    <property type="component" value="Unassembled WGS sequence"/>
</dbReference>
<dbReference type="PANTHER" id="PTHR24960:SF79">
    <property type="entry name" value="PHOTOSYSTEM I IRON-SULFUR CENTER"/>
    <property type="match status" value="1"/>
</dbReference>
<comment type="function">
    <text evidence="2">Ferredoxins are iron-sulfur proteins that transfer electrons in a wide variety of metabolic reactions.</text>
</comment>
<dbReference type="PROSITE" id="PS00198">
    <property type="entry name" value="4FE4S_FER_1"/>
    <property type="match status" value="1"/>
</dbReference>
<dbReference type="PROSITE" id="PS51379">
    <property type="entry name" value="4FE4S_FER_2"/>
    <property type="match status" value="2"/>
</dbReference>
<keyword evidence="4" id="KW-0479">Metal-binding</keyword>
<keyword evidence="3" id="KW-0004">4Fe-4S</keyword>
<organism evidence="8 9">
    <name type="scientific">Candidatus Merdibacter merdavium</name>
    <dbReference type="NCBI Taxonomy" id="2838692"/>
    <lineage>
        <taxon>Bacteria</taxon>
        <taxon>Bacillati</taxon>
        <taxon>Bacillota</taxon>
        <taxon>Erysipelotrichia</taxon>
        <taxon>Erysipelotrichales</taxon>
        <taxon>Erysipelotrichaceae</taxon>
        <taxon>Merdibacter</taxon>
    </lineage>
</organism>
<protein>
    <submittedName>
        <fullName evidence="8">EFR1 family ferrodoxin</fullName>
    </submittedName>
</protein>
<dbReference type="InterPro" id="IPR029039">
    <property type="entry name" value="Flavoprotein-like_sf"/>
</dbReference>
<feature type="domain" description="4Fe-4S ferredoxin-type" evidence="7">
    <location>
        <begin position="200"/>
        <end position="228"/>
    </location>
</feature>
<dbReference type="GO" id="GO:0051539">
    <property type="term" value="F:4 iron, 4 sulfur cluster binding"/>
    <property type="evidence" value="ECO:0007669"/>
    <property type="project" value="UniProtKB-KW"/>
</dbReference>
<evidence type="ECO:0000256" key="6">
    <source>
        <dbReference type="ARBA" id="ARBA00023014"/>
    </source>
</evidence>
<keyword evidence="6" id="KW-0411">Iron-sulfur</keyword>
<dbReference type="GO" id="GO:0046872">
    <property type="term" value="F:metal ion binding"/>
    <property type="evidence" value="ECO:0007669"/>
    <property type="project" value="UniProtKB-KW"/>
</dbReference>
<accession>A0A9D2SUX7</accession>
<reference evidence="8" key="2">
    <citation type="submission" date="2021-04" db="EMBL/GenBank/DDBJ databases">
        <authorList>
            <person name="Gilroy R."/>
        </authorList>
    </citation>
    <scope>NUCLEOTIDE SEQUENCE</scope>
    <source>
        <strain evidence="8">CHK187-11901</strain>
    </source>
</reference>
<evidence type="ECO:0000256" key="2">
    <source>
        <dbReference type="ARBA" id="ARBA00003532"/>
    </source>
</evidence>
<evidence type="ECO:0000256" key="3">
    <source>
        <dbReference type="ARBA" id="ARBA00022485"/>
    </source>
</evidence>
<comment type="cofactor">
    <cofactor evidence="1">
        <name>[4Fe-4S] cluster</name>
        <dbReference type="ChEBI" id="CHEBI:49883"/>
    </cofactor>
</comment>
<dbReference type="InterPro" id="IPR047964">
    <property type="entry name" value="EFR1-like"/>
</dbReference>
<dbReference type="EMBL" id="DWWM01000019">
    <property type="protein sequence ID" value="HJC36117.1"/>
    <property type="molecule type" value="Genomic_DNA"/>
</dbReference>
<gene>
    <name evidence="8" type="ORF">H9702_03180</name>
</gene>
<dbReference type="InterPro" id="IPR017896">
    <property type="entry name" value="4Fe4S_Fe-S-bd"/>
</dbReference>
<proteinExistence type="predicted"/>
<dbReference type="SUPFAM" id="SSF52218">
    <property type="entry name" value="Flavoproteins"/>
    <property type="match status" value="1"/>
</dbReference>
<dbReference type="InterPro" id="IPR017900">
    <property type="entry name" value="4Fe4S_Fe_S_CS"/>
</dbReference>
<dbReference type="SUPFAM" id="SSF54862">
    <property type="entry name" value="4Fe-4S ferredoxins"/>
    <property type="match status" value="1"/>
</dbReference>